<gene>
    <name evidence="1" type="ORF">GGQ67_002457</name>
</gene>
<dbReference type="EMBL" id="JACIDW010000006">
    <property type="protein sequence ID" value="MBB3964794.1"/>
    <property type="molecule type" value="Genomic_DNA"/>
</dbReference>
<dbReference type="AlphaFoldDB" id="A0A7W6GBH5"/>
<organism evidence="1 2">
    <name type="scientific">Rhizobium metallidurans</name>
    <dbReference type="NCBI Taxonomy" id="1265931"/>
    <lineage>
        <taxon>Bacteria</taxon>
        <taxon>Pseudomonadati</taxon>
        <taxon>Pseudomonadota</taxon>
        <taxon>Alphaproteobacteria</taxon>
        <taxon>Hyphomicrobiales</taxon>
        <taxon>Rhizobiaceae</taxon>
        <taxon>Rhizobium/Agrobacterium group</taxon>
        <taxon>Rhizobium</taxon>
    </lineage>
</organism>
<reference evidence="1 2" key="1">
    <citation type="submission" date="2020-08" db="EMBL/GenBank/DDBJ databases">
        <title>Genomic Encyclopedia of Type Strains, Phase IV (KMG-IV): sequencing the most valuable type-strain genomes for metagenomic binning, comparative biology and taxonomic classification.</title>
        <authorList>
            <person name="Goeker M."/>
        </authorList>
    </citation>
    <scope>NUCLEOTIDE SEQUENCE [LARGE SCALE GENOMIC DNA]</scope>
    <source>
        <strain evidence="1 2">DSM 26575</strain>
    </source>
</reference>
<keyword evidence="2" id="KW-1185">Reference proteome</keyword>
<name>A0A7W6GBH5_9HYPH</name>
<protein>
    <submittedName>
        <fullName evidence="1">Uncharacterized protein</fullName>
    </submittedName>
</protein>
<comment type="caution">
    <text evidence="1">The sequence shown here is derived from an EMBL/GenBank/DDBJ whole genome shotgun (WGS) entry which is preliminary data.</text>
</comment>
<sequence length="234" mass="25575">MIIITIPLLLFTLVSSYADGWRMGETIDVSAIRSIVITGDASSIRISTNTDNPYRAETRGRRDGWFSRWYSSWFFSGCEDQSRMTINGPTLSIAVASGQWFDLSDCSSEVVANIPPGGSIQVNQQAVMARFEGEFEKLRLSSNAADVTLQGHAASVEINSDALRARLVYDKLDADETIDVRARSVDSYLDFGKDAPVDYTVTAAASLIDSARPSVTGAKPAVTIRAQYARTTIR</sequence>
<evidence type="ECO:0000313" key="2">
    <source>
        <dbReference type="Proteomes" id="UP000582090"/>
    </source>
</evidence>
<proteinExistence type="predicted"/>
<accession>A0A7W6GBH5</accession>
<evidence type="ECO:0000313" key="1">
    <source>
        <dbReference type="EMBL" id="MBB3964794.1"/>
    </source>
</evidence>
<dbReference type="Proteomes" id="UP000582090">
    <property type="component" value="Unassembled WGS sequence"/>
</dbReference>
<dbReference type="RefSeq" id="WP_246400169.1">
    <property type="nucleotide sequence ID" value="NZ_JACIDW010000006.1"/>
</dbReference>